<dbReference type="AlphaFoldDB" id="A0A1Y6BXA6"/>
<dbReference type="Proteomes" id="UP000192907">
    <property type="component" value="Unassembled WGS sequence"/>
</dbReference>
<name>A0A1Y6BXA6_9BACT</name>
<keyword evidence="3" id="KW-1185">Reference proteome</keyword>
<reference evidence="3" key="1">
    <citation type="submission" date="2017-04" db="EMBL/GenBank/DDBJ databases">
        <authorList>
            <person name="Varghese N."/>
            <person name="Submissions S."/>
        </authorList>
    </citation>
    <scope>NUCLEOTIDE SEQUENCE [LARGE SCALE GENOMIC DNA]</scope>
    <source>
        <strain evidence="3">RKEM611</strain>
    </source>
</reference>
<evidence type="ECO:0000256" key="1">
    <source>
        <dbReference type="SAM" id="Phobius"/>
    </source>
</evidence>
<proteinExistence type="predicted"/>
<evidence type="ECO:0000313" key="2">
    <source>
        <dbReference type="EMBL" id="SMF22792.1"/>
    </source>
</evidence>
<keyword evidence="1" id="KW-0472">Membrane</keyword>
<feature type="transmembrane region" description="Helical" evidence="1">
    <location>
        <begin position="14"/>
        <end position="32"/>
    </location>
</feature>
<dbReference type="RefSeq" id="WP_132318209.1">
    <property type="nucleotide sequence ID" value="NZ_FWZT01000007.1"/>
</dbReference>
<gene>
    <name evidence="2" type="ORF">SAMN06296036_107238</name>
</gene>
<dbReference type="EMBL" id="FWZT01000007">
    <property type="protein sequence ID" value="SMF22792.1"/>
    <property type="molecule type" value="Genomic_DNA"/>
</dbReference>
<keyword evidence="1" id="KW-0812">Transmembrane</keyword>
<accession>A0A1Y6BXA6</accession>
<evidence type="ECO:0000313" key="3">
    <source>
        <dbReference type="Proteomes" id="UP000192907"/>
    </source>
</evidence>
<sequence>MKRQAVNARTVKDFLYSTSYLLITIIAAFSFLKSVEKQSSMEATSSDSIPVNTKSTYKRSTTLSYEVEDIYESNTPSGSAGKDQILVDEVSDVASDPSLEKLEFASLDPKSLIESGDIDGAALEILSKSHDLAKFSPIIDTNIDLERYYFLEAFVVESPKLAQNYELAFELFTIGSVNGIEGSNKYLDNLKQNHRKRLETVCTEMYLHYHSSRVKQKVESCAATMGVSVVYEYLMNIYFDGDISRYEAEYQTFMERYQLKPIQDFSEELEYVYES</sequence>
<protein>
    <submittedName>
        <fullName evidence="2">Uncharacterized protein</fullName>
    </submittedName>
</protein>
<organism evidence="2 3">
    <name type="scientific">Pseudobacteriovorax antillogorgiicola</name>
    <dbReference type="NCBI Taxonomy" id="1513793"/>
    <lineage>
        <taxon>Bacteria</taxon>
        <taxon>Pseudomonadati</taxon>
        <taxon>Bdellovibrionota</taxon>
        <taxon>Oligoflexia</taxon>
        <taxon>Oligoflexales</taxon>
        <taxon>Pseudobacteriovoracaceae</taxon>
        <taxon>Pseudobacteriovorax</taxon>
    </lineage>
</organism>
<keyword evidence="1" id="KW-1133">Transmembrane helix</keyword>